<dbReference type="InterPro" id="IPR047863">
    <property type="entry name" value="Ribosomal_uS8_CS"/>
</dbReference>
<dbReference type="Proteomes" id="UP000178583">
    <property type="component" value="Unassembled WGS sequence"/>
</dbReference>
<evidence type="ECO:0000313" key="7">
    <source>
        <dbReference type="EMBL" id="OGD64127.1"/>
    </source>
</evidence>
<dbReference type="Gene3D" id="3.30.1490.10">
    <property type="match status" value="1"/>
</dbReference>
<dbReference type="GO" id="GO:1990904">
    <property type="term" value="C:ribonucleoprotein complex"/>
    <property type="evidence" value="ECO:0007669"/>
    <property type="project" value="UniProtKB-KW"/>
</dbReference>
<name>A0A1F5E9N5_9BACT</name>
<sequence length="115" mass="12873">MNDPISDLITRIRNAKMSGAVSVSATYSKMKEAVLKVMLAEHYVKSYDVKSNKSRKILRIDISDNKISHIRRISKPGHRIYSKHTQIPKPLRGFGLVIVSTPKGVISGKVAKRES</sequence>
<evidence type="ECO:0000256" key="2">
    <source>
        <dbReference type="ARBA" id="ARBA00022980"/>
    </source>
</evidence>
<dbReference type="SUPFAM" id="SSF56047">
    <property type="entry name" value="Ribosomal protein S8"/>
    <property type="match status" value="1"/>
</dbReference>
<evidence type="ECO:0000256" key="1">
    <source>
        <dbReference type="ARBA" id="ARBA00006471"/>
    </source>
</evidence>
<dbReference type="InterPro" id="IPR000630">
    <property type="entry name" value="Ribosomal_uS8"/>
</dbReference>
<dbReference type="FunFam" id="3.30.1490.10:FF:000001">
    <property type="entry name" value="30S ribosomal protein S8"/>
    <property type="match status" value="1"/>
</dbReference>
<evidence type="ECO:0000256" key="4">
    <source>
        <dbReference type="ARBA" id="ARBA00035258"/>
    </source>
</evidence>
<dbReference type="AlphaFoldDB" id="A0A1F5E9N5"/>
<dbReference type="EMBL" id="MEZY01000022">
    <property type="protein sequence ID" value="OGD64127.1"/>
    <property type="molecule type" value="Genomic_DNA"/>
</dbReference>
<dbReference type="Pfam" id="PF00410">
    <property type="entry name" value="Ribosomal_S8"/>
    <property type="match status" value="1"/>
</dbReference>
<evidence type="ECO:0000256" key="3">
    <source>
        <dbReference type="ARBA" id="ARBA00023274"/>
    </source>
</evidence>
<dbReference type="GO" id="GO:0006412">
    <property type="term" value="P:translation"/>
    <property type="evidence" value="ECO:0007669"/>
    <property type="project" value="InterPro"/>
</dbReference>
<comment type="similarity">
    <text evidence="1 6">Belongs to the universal ribosomal protein uS8 family.</text>
</comment>
<accession>A0A1F5E9N5</accession>
<dbReference type="STRING" id="1797472.A2215_03420"/>
<reference evidence="7 8" key="1">
    <citation type="journal article" date="2016" name="Nat. Commun.">
        <title>Thousands of microbial genomes shed light on interconnected biogeochemical processes in an aquifer system.</title>
        <authorList>
            <person name="Anantharaman K."/>
            <person name="Brown C.T."/>
            <person name="Hug L.A."/>
            <person name="Sharon I."/>
            <person name="Castelle C.J."/>
            <person name="Probst A.J."/>
            <person name="Thomas B.C."/>
            <person name="Singh A."/>
            <person name="Wilkins M.J."/>
            <person name="Karaoz U."/>
            <person name="Brodie E.L."/>
            <person name="Williams K.H."/>
            <person name="Hubbard S.S."/>
            <person name="Banfield J.F."/>
        </authorList>
    </citation>
    <scope>NUCLEOTIDE SEQUENCE [LARGE SCALE GENOMIC DNA]</scope>
</reference>
<keyword evidence="2 6" id="KW-0689">Ribosomal protein</keyword>
<evidence type="ECO:0000256" key="6">
    <source>
        <dbReference type="RuleBase" id="RU003660"/>
    </source>
</evidence>
<dbReference type="InterPro" id="IPR035987">
    <property type="entry name" value="Ribosomal_uS8_sf"/>
</dbReference>
<comment type="caution">
    <text evidence="7">The sequence shown here is derived from an EMBL/GenBank/DDBJ whole genome shotgun (WGS) entry which is preliminary data.</text>
</comment>
<protein>
    <recommendedName>
        <fullName evidence="4">Small ribosomal subunit protein uS8</fullName>
    </recommendedName>
    <alternativeName>
        <fullName evidence="5">30S ribosomal protein S8</fullName>
    </alternativeName>
</protein>
<dbReference type="GO" id="GO:0005737">
    <property type="term" value="C:cytoplasm"/>
    <property type="evidence" value="ECO:0007669"/>
    <property type="project" value="UniProtKB-ARBA"/>
</dbReference>
<dbReference type="PROSITE" id="PS00053">
    <property type="entry name" value="RIBOSOMAL_S8"/>
    <property type="match status" value="1"/>
</dbReference>
<dbReference type="Gene3D" id="3.30.1370.30">
    <property type="match status" value="1"/>
</dbReference>
<dbReference type="GO" id="GO:0005840">
    <property type="term" value="C:ribosome"/>
    <property type="evidence" value="ECO:0007669"/>
    <property type="project" value="UniProtKB-KW"/>
</dbReference>
<organism evidence="7 8">
    <name type="scientific">Candidatus Berkelbacteria bacterium RIFOXYA2_FULL_43_10</name>
    <dbReference type="NCBI Taxonomy" id="1797472"/>
    <lineage>
        <taxon>Bacteria</taxon>
        <taxon>Candidatus Berkelbacteria</taxon>
    </lineage>
</organism>
<feature type="non-terminal residue" evidence="7">
    <location>
        <position position="115"/>
    </location>
</feature>
<dbReference type="GO" id="GO:0003735">
    <property type="term" value="F:structural constituent of ribosome"/>
    <property type="evidence" value="ECO:0007669"/>
    <property type="project" value="InterPro"/>
</dbReference>
<evidence type="ECO:0000256" key="5">
    <source>
        <dbReference type="ARBA" id="ARBA00035525"/>
    </source>
</evidence>
<gene>
    <name evidence="7" type="ORF">A2215_03420</name>
</gene>
<keyword evidence="3 6" id="KW-0687">Ribonucleoprotein</keyword>
<evidence type="ECO:0000313" key="8">
    <source>
        <dbReference type="Proteomes" id="UP000178583"/>
    </source>
</evidence>
<proteinExistence type="inferred from homology"/>